<feature type="compositionally biased region" description="Basic residues" evidence="1">
    <location>
        <begin position="30"/>
        <end position="41"/>
    </location>
</feature>
<evidence type="ECO:0000313" key="3">
    <source>
        <dbReference type="Proteomes" id="UP000272942"/>
    </source>
</evidence>
<dbReference type="GO" id="GO:0031298">
    <property type="term" value="C:replication fork protection complex"/>
    <property type="evidence" value="ECO:0007669"/>
    <property type="project" value="TreeGrafter"/>
</dbReference>
<dbReference type="InterPro" id="IPR044998">
    <property type="entry name" value="Timeless"/>
</dbReference>
<keyword evidence="3" id="KW-1185">Reference proteome</keyword>
<dbReference type="GO" id="GO:0043111">
    <property type="term" value="P:replication fork arrest"/>
    <property type="evidence" value="ECO:0007669"/>
    <property type="project" value="TreeGrafter"/>
</dbReference>
<organism evidence="2 3">
    <name type="scientific">Echinostoma caproni</name>
    <dbReference type="NCBI Taxonomy" id="27848"/>
    <lineage>
        <taxon>Eukaryota</taxon>
        <taxon>Metazoa</taxon>
        <taxon>Spiralia</taxon>
        <taxon>Lophotrochozoa</taxon>
        <taxon>Platyhelminthes</taxon>
        <taxon>Trematoda</taxon>
        <taxon>Digenea</taxon>
        <taxon>Plagiorchiida</taxon>
        <taxon>Echinostomata</taxon>
        <taxon>Echinostomatoidea</taxon>
        <taxon>Echinostomatidae</taxon>
        <taxon>Echinostoma</taxon>
    </lineage>
</organism>
<evidence type="ECO:0000313" key="2">
    <source>
        <dbReference type="EMBL" id="VDP93667.1"/>
    </source>
</evidence>
<dbReference type="GO" id="GO:0000076">
    <property type="term" value="P:DNA replication checkpoint signaling"/>
    <property type="evidence" value="ECO:0007669"/>
    <property type="project" value="TreeGrafter"/>
</dbReference>
<dbReference type="PANTHER" id="PTHR22940:SF4">
    <property type="entry name" value="PROTEIN TIMELESS HOMOLOG"/>
    <property type="match status" value="1"/>
</dbReference>
<name>A0A3P8GWQ4_9TREM</name>
<accession>A0A3P8GWQ4</accession>
<dbReference type="OrthoDB" id="310853at2759"/>
<dbReference type="EMBL" id="UZAN01064138">
    <property type="protein sequence ID" value="VDP93667.1"/>
    <property type="molecule type" value="Genomic_DNA"/>
</dbReference>
<dbReference type="PANTHER" id="PTHR22940">
    <property type="entry name" value="TIMEOUT/TIMELESS-2"/>
    <property type="match status" value="1"/>
</dbReference>
<dbReference type="AlphaFoldDB" id="A0A3P8GWQ4"/>
<dbReference type="GO" id="GO:0006281">
    <property type="term" value="P:DNA repair"/>
    <property type="evidence" value="ECO:0007669"/>
    <property type="project" value="TreeGrafter"/>
</dbReference>
<dbReference type="Proteomes" id="UP000272942">
    <property type="component" value="Unassembled WGS sequence"/>
</dbReference>
<protein>
    <submittedName>
        <fullName evidence="2">Uncharacterized protein</fullName>
    </submittedName>
</protein>
<dbReference type="GO" id="GO:0003677">
    <property type="term" value="F:DNA binding"/>
    <property type="evidence" value="ECO:0007669"/>
    <property type="project" value="TreeGrafter"/>
</dbReference>
<sequence>MRNLIEGSHLFISMLADRMKSGAQTMFVRRKKVIRRARQGRRTTAATSGRKKNRSGEQEEEEDESPEIRLMRIEYQWNNQLLPELVNILENPAGSRADEENDAESSDDDPEKSRLFDAVAGGSEAKQLRSAVRRVQANLYAGRAAVAFRLARRMWRLWPEVAPTTVDENDPVLNSELVVKLPPSSVSVLSALRQIHITELQDEDEELDAASDGDGSGAEAEDEMDDLYNEEMGLEGSDDERGLLVTVEKEVQMDLTAFVFKFAHPKIVHALTLCLSDFETNPASTNSAVVHIIHRLAVKHKLVGSFFQLRLFYVFQKFLHNSTLLKSKEFKKALEGLYGYFTLVDHHHHQHHCTA</sequence>
<reference evidence="2 3" key="1">
    <citation type="submission" date="2018-11" db="EMBL/GenBank/DDBJ databases">
        <authorList>
            <consortium name="Pathogen Informatics"/>
        </authorList>
    </citation>
    <scope>NUCLEOTIDE SEQUENCE [LARGE SCALE GENOMIC DNA]</scope>
    <source>
        <strain evidence="2 3">Egypt</strain>
    </source>
</reference>
<feature type="region of interest" description="Disordered" evidence="1">
    <location>
        <begin position="30"/>
        <end position="66"/>
    </location>
</feature>
<gene>
    <name evidence="2" type="ORF">ECPE_LOCUS16395</name>
</gene>
<evidence type="ECO:0000256" key="1">
    <source>
        <dbReference type="SAM" id="MobiDB-lite"/>
    </source>
</evidence>
<proteinExistence type="predicted"/>